<dbReference type="RefSeq" id="WP_235057479.1">
    <property type="nucleotide sequence ID" value="NZ_JAKFHA010000037.1"/>
</dbReference>
<keyword evidence="4" id="KW-0255">Endonuclease</keyword>
<accession>A0AA41Q9K0</accession>
<feature type="compositionally biased region" description="Low complexity" evidence="1">
    <location>
        <begin position="36"/>
        <end position="60"/>
    </location>
</feature>
<feature type="domain" description="GmrSD restriction endonucleases C-terminal" evidence="3">
    <location>
        <begin position="120"/>
        <end position="255"/>
    </location>
</feature>
<evidence type="ECO:0000256" key="1">
    <source>
        <dbReference type="SAM" id="MobiDB-lite"/>
    </source>
</evidence>
<dbReference type="PANTHER" id="PTHR24094">
    <property type="entry name" value="SECRETED PROTEIN"/>
    <property type="match status" value="1"/>
</dbReference>
<evidence type="ECO:0000256" key="2">
    <source>
        <dbReference type="SAM" id="SignalP"/>
    </source>
</evidence>
<dbReference type="PANTHER" id="PTHR24094:SF15">
    <property type="entry name" value="AMP-DEPENDENT SYNTHETASE_LIGASE DOMAIN-CONTAINING PROTEIN-RELATED"/>
    <property type="match status" value="1"/>
</dbReference>
<protein>
    <submittedName>
        <fullName evidence="4">HNH endonuclease family protein</fullName>
    </submittedName>
</protein>
<feature type="chain" id="PRO_5041323767" evidence="2">
    <location>
        <begin position="24"/>
        <end position="258"/>
    </location>
</feature>
<name>A0AA41Q9K0_9ACTN</name>
<sequence length="258" mass="26489">MGRGWGRRAAIRAAALTGAAAFALSGCTGQGDTVDPGGAASPAAPGQAGPAAGPLGNADGTAPGLAALTADADRAQARAVIDQLRTAGRGAKTGYSRDEYGPAWTDKVDGVPLSRNGCGTRDDILKRDGTAVAFKSGSKCVVNTMTLADPYTGKEIAFTKSEATAVQIDHVVALSASWQMGAARWSEDKRTQLANDPLNLLAVDGPTNNGKGDSTPASWLPPNKPIRCAYAVRYAQVSLKYDLPVTDADKAAMLQQCA</sequence>
<dbReference type="GO" id="GO:0004519">
    <property type="term" value="F:endonuclease activity"/>
    <property type="evidence" value="ECO:0007669"/>
    <property type="project" value="UniProtKB-KW"/>
</dbReference>
<dbReference type="Pfam" id="PF07510">
    <property type="entry name" value="GmrSD_C"/>
    <property type="match status" value="1"/>
</dbReference>
<evidence type="ECO:0000313" key="5">
    <source>
        <dbReference type="Proteomes" id="UP001165378"/>
    </source>
</evidence>
<proteinExistence type="predicted"/>
<comment type="caution">
    <text evidence="4">The sequence shown here is derived from an EMBL/GenBank/DDBJ whole genome shotgun (WGS) entry which is preliminary data.</text>
</comment>
<reference evidence="4" key="1">
    <citation type="submission" date="2022-01" db="EMBL/GenBank/DDBJ databases">
        <title>Genome-Based Taxonomic Classification of the Phylum Actinobacteria.</title>
        <authorList>
            <person name="Gao Y."/>
        </authorList>
    </citation>
    <scope>NUCLEOTIDE SEQUENCE</scope>
    <source>
        <strain evidence="4">KLBMP 8922</strain>
    </source>
</reference>
<gene>
    <name evidence="4" type="ORF">LZ495_36615</name>
</gene>
<dbReference type="EMBL" id="JAKFHA010000037">
    <property type="protein sequence ID" value="MCF2532707.1"/>
    <property type="molecule type" value="Genomic_DNA"/>
</dbReference>
<dbReference type="InterPro" id="IPR011089">
    <property type="entry name" value="GmrSD_C"/>
</dbReference>
<evidence type="ECO:0000259" key="3">
    <source>
        <dbReference type="Pfam" id="PF07510"/>
    </source>
</evidence>
<keyword evidence="4" id="KW-0540">Nuclease</keyword>
<keyword evidence="4" id="KW-0378">Hydrolase</keyword>
<dbReference type="AlphaFoldDB" id="A0AA41Q9K0"/>
<feature type="signal peptide" evidence="2">
    <location>
        <begin position="1"/>
        <end position="23"/>
    </location>
</feature>
<dbReference type="Proteomes" id="UP001165378">
    <property type="component" value="Unassembled WGS sequence"/>
</dbReference>
<keyword evidence="5" id="KW-1185">Reference proteome</keyword>
<evidence type="ECO:0000313" key="4">
    <source>
        <dbReference type="EMBL" id="MCF2532707.1"/>
    </source>
</evidence>
<keyword evidence="2" id="KW-0732">Signal</keyword>
<feature type="region of interest" description="Disordered" evidence="1">
    <location>
        <begin position="33"/>
        <end position="60"/>
    </location>
</feature>
<dbReference type="PROSITE" id="PS51257">
    <property type="entry name" value="PROKAR_LIPOPROTEIN"/>
    <property type="match status" value="1"/>
</dbReference>
<organism evidence="4 5">
    <name type="scientific">Yinghuangia soli</name>
    <dbReference type="NCBI Taxonomy" id="2908204"/>
    <lineage>
        <taxon>Bacteria</taxon>
        <taxon>Bacillati</taxon>
        <taxon>Actinomycetota</taxon>
        <taxon>Actinomycetes</taxon>
        <taxon>Kitasatosporales</taxon>
        <taxon>Streptomycetaceae</taxon>
        <taxon>Yinghuangia</taxon>
    </lineage>
</organism>